<dbReference type="EMBL" id="JAUKVY010000010">
    <property type="protein sequence ID" value="MDO1533664.1"/>
    <property type="molecule type" value="Genomic_DNA"/>
</dbReference>
<comment type="caution">
    <text evidence="1">The sequence shown here is derived from an EMBL/GenBank/DDBJ whole genome shotgun (WGS) entry which is preliminary data.</text>
</comment>
<evidence type="ECO:0000313" key="1">
    <source>
        <dbReference type="EMBL" id="MDO1533664.1"/>
    </source>
</evidence>
<dbReference type="Proteomes" id="UP001169027">
    <property type="component" value="Unassembled WGS sequence"/>
</dbReference>
<proteinExistence type="predicted"/>
<sequence>MNLDYYLRKARELSPKAAKIALRVLDRDPYIPVESIVALRPALVERSNESAGFGTTDWMTIAAIERPAIHRFTNRFESREQRHARLWVNGLRQEEL</sequence>
<gene>
    <name evidence="1" type="ORF">Q2T77_15330</name>
</gene>
<dbReference type="RefSeq" id="WP_301810570.1">
    <property type="nucleotide sequence ID" value="NZ_JAUJZH010000010.1"/>
</dbReference>
<name>A0ABT8S429_9BURK</name>
<evidence type="ECO:0000313" key="2">
    <source>
        <dbReference type="Proteomes" id="UP001169027"/>
    </source>
</evidence>
<organism evidence="1 2">
    <name type="scientific">Variovorax ginsengisoli</name>
    <dbReference type="NCBI Taxonomy" id="363844"/>
    <lineage>
        <taxon>Bacteria</taxon>
        <taxon>Pseudomonadati</taxon>
        <taxon>Pseudomonadota</taxon>
        <taxon>Betaproteobacteria</taxon>
        <taxon>Burkholderiales</taxon>
        <taxon>Comamonadaceae</taxon>
        <taxon>Variovorax</taxon>
    </lineage>
</organism>
<protein>
    <submittedName>
        <fullName evidence="1">Uncharacterized protein</fullName>
    </submittedName>
</protein>
<keyword evidence="2" id="KW-1185">Reference proteome</keyword>
<reference evidence="1" key="1">
    <citation type="submission" date="2023-06" db="EMBL/GenBank/DDBJ databases">
        <authorList>
            <person name="Jiang Y."/>
            <person name="Liu Q."/>
        </authorList>
    </citation>
    <scope>NUCLEOTIDE SEQUENCE</scope>
    <source>
        <strain evidence="1">CGMCC 1.12090</strain>
    </source>
</reference>
<accession>A0ABT8S429</accession>